<feature type="chain" id="PRO_5013145030" evidence="1">
    <location>
        <begin position="38"/>
        <end position="414"/>
    </location>
</feature>
<gene>
    <name evidence="2" type="ORF">SAMN06893096_103343</name>
</gene>
<proteinExistence type="predicted"/>
<dbReference type="InterPro" id="IPR043504">
    <property type="entry name" value="Peptidase_S1_PA_chymotrypsin"/>
</dbReference>
<evidence type="ECO:0000256" key="1">
    <source>
        <dbReference type="SAM" id="SignalP"/>
    </source>
</evidence>
<dbReference type="PANTHER" id="PTHR43019:SF23">
    <property type="entry name" value="PROTEASE DO-LIKE 5, CHLOROPLASTIC"/>
    <property type="match status" value="1"/>
</dbReference>
<name>A0A239DS09_9ACTN</name>
<dbReference type="InterPro" id="IPR009003">
    <property type="entry name" value="Peptidase_S1_PA"/>
</dbReference>
<dbReference type="AlphaFoldDB" id="A0A239DS09"/>
<dbReference type="RefSeq" id="WP_089305115.1">
    <property type="nucleotide sequence ID" value="NZ_FZOO01000003.1"/>
</dbReference>
<evidence type="ECO:0000313" key="2">
    <source>
        <dbReference type="EMBL" id="SNS35270.1"/>
    </source>
</evidence>
<dbReference type="InterPro" id="IPR018114">
    <property type="entry name" value="TRYPSIN_HIS"/>
</dbReference>
<sequence length="414" mass="41614">MTTSSRRSAARRTLTTAAALGVAAGTLIVAAPGTALAAEGPASASVGAAERSIVSLTVEWEGFVRYPTSSGQWRWSAPIALTGSCTGWFASGQGHVVTAGHCLDPAEVEDDVRAAFLAERGLDLDPSRLDWPVEGRGESTVPDLTRVWVSQPPVLEGAVLEDALVAQVVDWQPEADGDLALLKVNNLPEPTPALTVAADPPSVGDEVTAIGYPGHVGGVSDPARLRASFKTGTVSSTQVTHEGVARTEVNADMAQGMSGGPTVDARGAVVGVVSAGFADQAFNFMTDHAALVAFLDHHDVEASGTGASGALTADPGLAVQGRTAPAGEFPVTSLVAAGGVALALAGGGTFLAGRRRPATAPASAAAAPADPTRFVGRPAWMTPGGARGPACAHSGSAPGSGYCGDCGTRLTRGD</sequence>
<dbReference type="PROSITE" id="PS00134">
    <property type="entry name" value="TRYPSIN_HIS"/>
    <property type="match status" value="1"/>
</dbReference>
<dbReference type="Gene3D" id="2.40.10.10">
    <property type="entry name" value="Trypsin-like serine proteases"/>
    <property type="match status" value="2"/>
</dbReference>
<dbReference type="GO" id="GO:0006508">
    <property type="term" value="P:proteolysis"/>
    <property type="evidence" value="ECO:0007669"/>
    <property type="project" value="InterPro"/>
</dbReference>
<reference evidence="3" key="1">
    <citation type="submission" date="2017-06" db="EMBL/GenBank/DDBJ databases">
        <authorList>
            <person name="Varghese N."/>
            <person name="Submissions S."/>
        </authorList>
    </citation>
    <scope>NUCLEOTIDE SEQUENCE [LARGE SCALE GENOMIC DNA]</scope>
    <source>
        <strain evidence="3">DSM 46839</strain>
    </source>
</reference>
<dbReference type="PROSITE" id="PS51318">
    <property type="entry name" value="TAT"/>
    <property type="match status" value="1"/>
</dbReference>
<dbReference type="GO" id="GO:0004252">
    <property type="term" value="F:serine-type endopeptidase activity"/>
    <property type="evidence" value="ECO:0007669"/>
    <property type="project" value="InterPro"/>
</dbReference>
<protein>
    <submittedName>
        <fullName evidence="2">Trypsin-like peptidase domain-containing protein</fullName>
    </submittedName>
</protein>
<dbReference type="SUPFAM" id="SSF50494">
    <property type="entry name" value="Trypsin-like serine proteases"/>
    <property type="match status" value="1"/>
</dbReference>
<evidence type="ECO:0000313" key="3">
    <source>
        <dbReference type="Proteomes" id="UP000198373"/>
    </source>
</evidence>
<keyword evidence="1" id="KW-0732">Signal</keyword>
<keyword evidence="3" id="KW-1185">Reference proteome</keyword>
<dbReference type="OrthoDB" id="3497273at2"/>
<dbReference type="Pfam" id="PF13365">
    <property type="entry name" value="Trypsin_2"/>
    <property type="match status" value="1"/>
</dbReference>
<dbReference type="InterPro" id="IPR001940">
    <property type="entry name" value="Peptidase_S1C"/>
</dbReference>
<dbReference type="InterPro" id="IPR006311">
    <property type="entry name" value="TAT_signal"/>
</dbReference>
<dbReference type="Proteomes" id="UP000198373">
    <property type="component" value="Unassembled WGS sequence"/>
</dbReference>
<accession>A0A239DS09</accession>
<feature type="signal peptide" evidence="1">
    <location>
        <begin position="1"/>
        <end position="37"/>
    </location>
</feature>
<dbReference type="PANTHER" id="PTHR43019">
    <property type="entry name" value="SERINE ENDOPROTEASE DEGS"/>
    <property type="match status" value="1"/>
</dbReference>
<organism evidence="2 3">
    <name type="scientific">Geodermatophilus pulveris</name>
    <dbReference type="NCBI Taxonomy" id="1564159"/>
    <lineage>
        <taxon>Bacteria</taxon>
        <taxon>Bacillati</taxon>
        <taxon>Actinomycetota</taxon>
        <taxon>Actinomycetes</taxon>
        <taxon>Geodermatophilales</taxon>
        <taxon>Geodermatophilaceae</taxon>
        <taxon>Geodermatophilus</taxon>
    </lineage>
</organism>
<dbReference type="EMBL" id="FZOO01000003">
    <property type="protein sequence ID" value="SNS35270.1"/>
    <property type="molecule type" value="Genomic_DNA"/>
</dbReference>
<dbReference type="PRINTS" id="PR00834">
    <property type="entry name" value="PROTEASES2C"/>
</dbReference>